<sequence>MMQNFVASAENLKAGRWWTVVTCCFSHEDVMHILFNGMTYYFMAPAVLSILGNVGFLGLYLGSGIASSLAGIAWRNYTQRGQASGAHGASGAIYSVVSFFACVAPTTTFLLFGVVPMPAWAFVTGIFLYDGYSAVNQTRAGTDTAGHIGGLLSGVAFFIAKRFGLF</sequence>
<reference evidence="1" key="1">
    <citation type="submission" date="2022-08" db="EMBL/GenBank/DDBJ databases">
        <title>Genome Sequence of Pycnoporus sanguineus.</title>
        <authorList>
            <person name="Buettner E."/>
        </authorList>
    </citation>
    <scope>NUCLEOTIDE SEQUENCE</scope>
    <source>
        <strain evidence="1">CG-C14</strain>
    </source>
</reference>
<proteinExistence type="predicted"/>
<gene>
    <name evidence="1" type="ORF">NUW54_g13288</name>
</gene>
<evidence type="ECO:0000313" key="2">
    <source>
        <dbReference type="Proteomes" id="UP001144978"/>
    </source>
</evidence>
<dbReference type="Proteomes" id="UP001144978">
    <property type="component" value="Unassembled WGS sequence"/>
</dbReference>
<name>A0ACC1MPK7_9APHY</name>
<keyword evidence="2" id="KW-1185">Reference proteome</keyword>
<evidence type="ECO:0000313" key="1">
    <source>
        <dbReference type="EMBL" id="KAJ2968201.1"/>
    </source>
</evidence>
<organism evidence="1 2">
    <name type="scientific">Trametes sanguinea</name>
    <dbReference type="NCBI Taxonomy" id="158606"/>
    <lineage>
        <taxon>Eukaryota</taxon>
        <taxon>Fungi</taxon>
        <taxon>Dikarya</taxon>
        <taxon>Basidiomycota</taxon>
        <taxon>Agaricomycotina</taxon>
        <taxon>Agaricomycetes</taxon>
        <taxon>Polyporales</taxon>
        <taxon>Polyporaceae</taxon>
        <taxon>Trametes</taxon>
    </lineage>
</organism>
<comment type="caution">
    <text evidence="1">The sequence shown here is derived from an EMBL/GenBank/DDBJ whole genome shotgun (WGS) entry which is preliminary data.</text>
</comment>
<protein>
    <submittedName>
        <fullName evidence="1">Uncharacterized protein</fullName>
    </submittedName>
</protein>
<dbReference type="EMBL" id="JANSHE010006093">
    <property type="protein sequence ID" value="KAJ2968201.1"/>
    <property type="molecule type" value="Genomic_DNA"/>
</dbReference>
<accession>A0ACC1MPK7</accession>